<evidence type="ECO:0000313" key="3">
    <source>
        <dbReference type="Proteomes" id="UP000586093"/>
    </source>
</evidence>
<organism evidence="2 3">
    <name type="scientific">Aquariibacter albus</name>
    <dbReference type="NCBI Taxonomy" id="2759899"/>
    <lineage>
        <taxon>Bacteria</taxon>
        <taxon>Pseudomonadati</taxon>
        <taxon>Pseudomonadota</taxon>
        <taxon>Betaproteobacteria</taxon>
        <taxon>Burkholderiales</taxon>
        <taxon>Sphaerotilaceae</taxon>
        <taxon>Aquariibacter</taxon>
    </lineage>
</organism>
<dbReference type="Gene3D" id="3.30.2310.20">
    <property type="entry name" value="RelE-like"/>
    <property type="match status" value="1"/>
</dbReference>
<comment type="caution">
    <text evidence="2">The sequence shown here is derived from an EMBL/GenBank/DDBJ whole genome shotgun (WGS) entry which is preliminary data.</text>
</comment>
<gene>
    <name evidence="2" type="ORF">H4F90_02670</name>
</gene>
<proteinExistence type="predicted"/>
<reference evidence="2 3" key="1">
    <citation type="submission" date="2020-08" db="EMBL/GenBank/DDBJ databases">
        <title>Aquariorum lacteus gen. nov., sp. nov., a new member of the family Comamonadaceae, isolated from freshwater aquarium.</title>
        <authorList>
            <person name="Chun S.-J."/>
        </authorList>
    </citation>
    <scope>NUCLEOTIDE SEQUENCE [LARGE SCALE GENOMIC DNA]</scope>
    <source>
        <strain evidence="2 3">SJAQ100</strain>
    </source>
</reference>
<dbReference type="InterPro" id="IPR035093">
    <property type="entry name" value="RelE/ParE_toxin_dom_sf"/>
</dbReference>
<accession>A0A839HJ18</accession>
<evidence type="ECO:0000313" key="2">
    <source>
        <dbReference type="EMBL" id="MBB1160882.1"/>
    </source>
</evidence>
<sequence>MPYGVVYAPEAADQLEELYRYIAERRSPVVAERYTSAVIETCEGLALFPLRGVSREDIRPGLRVTHHGGRTVIAYAVDQEPRRVSILGVLYGGQDLARALAEGGDA</sequence>
<name>A0A839HJ18_9BURK</name>
<dbReference type="EMBL" id="JACIVI010000001">
    <property type="protein sequence ID" value="MBB1160882.1"/>
    <property type="molecule type" value="Genomic_DNA"/>
</dbReference>
<protein>
    <submittedName>
        <fullName evidence="2">Type II toxin-antitoxin system RelE/ParE family toxin</fullName>
    </submittedName>
</protein>
<keyword evidence="1" id="KW-1277">Toxin-antitoxin system</keyword>
<keyword evidence="3" id="KW-1185">Reference proteome</keyword>
<dbReference type="AlphaFoldDB" id="A0A839HJ18"/>
<dbReference type="Pfam" id="PF05016">
    <property type="entry name" value="ParE_toxin"/>
    <property type="match status" value="1"/>
</dbReference>
<dbReference type="InterPro" id="IPR007712">
    <property type="entry name" value="RelE/ParE_toxin"/>
</dbReference>
<evidence type="ECO:0000256" key="1">
    <source>
        <dbReference type="ARBA" id="ARBA00022649"/>
    </source>
</evidence>
<dbReference type="Proteomes" id="UP000586093">
    <property type="component" value="Unassembled WGS sequence"/>
</dbReference>